<dbReference type="InterPro" id="IPR016035">
    <property type="entry name" value="Acyl_Trfase/lysoPLipase"/>
</dbReference>
<feature type="compositionally biased region" description="Low complexity" evidence="5">
    <location>
        <begin position="582"/>
        <end position="594"/>
    </location>
</feature>
<feature type="compositionally biased region" description="Low complexity" evidence="5">
    <location>
        <begin position="513"/>
        <end position="542"/>
    </location>
</feature>
<dbReference type="GO" id="GO:0016042">
    <property type="term" value="P:lipid catabolic process"/>
    <property type="evidence" value="ECO:0007669"/>
    <property type="project" value="UniProtKB-KW"/>
</dbReference>
<feature type="short sequence motif" description="GXSXG" evidence="4">
    <location>
        <begin position="341"/>
        <end position="345"/>
    </location>
</feature>
<dbReference type="InterPro" id="IPR050301">
    <property type="entry name" value="NTE"/>
</dbReference>
<feature type="domain" description="PNPLA" evidence="6">
    <location>
        <begin position="310"/>
        <end position="494"/>
    </location>
</feature>
<evidence type="ECO:0000256" key="5">
    <source>
        <dbReference type="SAM" id="MobiDB-lite"/>
    </source>
</evidence>
<name>A0A5A8CC66_CAFRO</name>
<dbReference type="InterPro" id="IPR021771">
    <property type="entry name" value="Triacylglycerol_lipase_N"/>
</dbReference>
<dbReference type="Proteomes" id="UP000325113">
    <property type="component" value="Unassembled WGS sequence"/>
</dbReference>
<evidence type="ECO:0000256" key="4">
    <source>
        <dbReference type="PROSITE-ProRule" id="PRU01161"/>
    </source>
</evidence>
<dbReference type="PANTHER" id="PTHR14226">
    <property type="entry name" value="NEUROPATHY TARGET ESTERASE/SWISS CHEESE D.MELANOGASTER"/>
    <property type="match status" value="1"/>
</dbReference>
<dbReference type="Pfam" id="PF11815">
    <property type="entry name" value="DUF3336"/>
    <property type="match status" value="1"/>
</dbReference>
<feature type="region of interest" description="Disordered" evidence="5">
    <location>
        <begin position="186"/>
        <end position="250"/>
    </location>
</feature>
<feature type="region of interest" description="Disordered" evidence="5">
    <location>
        <begin position="500"/>
        <end position="594"/>
    </location>
</feature>
<keyword evidence="2" id="KW-0442">Lipid degradation</keyword>
<dbReference type="EMBL" id="VLTM01000122">
    <property type="protein sequence ID" value="KAA0150515.1"/>
    <property type="molecule type" value="Genomic_DNA"/>
</dbReference>
<dbReference type="PANTHER" id="PTHR14226:SF10">
    <property type="entry name" value="TRIACYLGLYCEROL LIPASE 4-RELATED"/>
    <property type="match status" value="1"/>
</dbReference>
<evidence type="ECO:0000256" key="1">
    <source>
        <dbReference type="ARBA" id="ARBA00022801"/>
    </source>
</evidence>
<protein>
    <recommendedName>
        <fullName evidence="6">PNPLA domain-containing protein</fullName>
    </recommendedName>
</protein>
<reference evidence="7 8" key="1">
    <citation type="submission" date="2019-07" db="EMBL/GenBank/DDBJ databases">
        <title>Genomes of Cafeteria roenbergensis.</title>
        <authorList>
            <person name="Fischer M.G."/>
            <person name="Hackl T."/>
            <person name="Roman M."/>
        </authorList>
    </citation>
    <scope>NUCLEOTIDE SEQUENCE [LARGE SCALE GENOMIC DNA]</scope>
    <source>
        <strain evidence="7 8">Cflag</strain>
    </source>
</reference>
<dbReference type="InterPro" id="IPR002641">
    <property type="entry name" value="PNPLA_dom"/>
</dbReference>
<dbReference type="Gene3D" id="3.40.1090.10">
    <property type="entry name" value="Cytosolic phospholipase A2 catalytic domain"/>
    <property type="match status" value="1"/>
</dbReference>
<sequence length="795" mass="83265">MSIRFLGVLAAMPVWVLGSVLLSALQLGLVVYNAGRIAVDLCFFWLAGVLRRVVMWVNSPWSFGSHRRRMEALERSLYAARTREEWTAAATLIDKAEGAEGWRSEVESSDYDYRLVEQMLRSLKEARLAGDTHELMFLLGSALHRRFGSIDRSCLYHRARAGTKRLVERFVDECVLAINAVAQAPTGAHSAISPTKGGPADGSGTRGHDSEGPLAGPGLAAGRVPAPTTAADGGETPAAVAGTTPVPGGRPAALHVPALSGVSQDAAPDPGPGSPTNSAASAAAAPSHLSASDKLEFFEGARLAMGRTALCLSGGGALAMYHMGVVRALIQADAMPRIVSGTSGGAIVAGMLAIRTDKEMVDDVIASDIADRYGVTWFDPIPTQVATFAASLLTSDRPHTMRSERFAATCKRYFGAYTFGEAFRRTGRVVSIVITVRYGDGGASHPFLANYLTCPTVFIWSAVAASCALPGLMPAANLVSKPPQSAATARAAAAAAAAARRAAASRPGRAHGARAVSPTASTPTTVSASNPASPRNRAPAAPGDMSSAEDPAPPEDPTHRMQHAASGDRPARHAHARERTSENATATATATAASAEAGISARTAGGDALGPLDGVPFHPRGVHALDGSMQSDIPGEALARLFHVNRFVTSQVNPHIAPFLREDHHSAALPPAHGAVSGSPDDDGSALASAAAAVSRGGGGGFAALLSQVRLWLTLDIQYRAHRLARLRLLPRFFGADVSGIFTQRYRGHVTISPRMSLLDQFKALSHPSRQDMERYISEGELATWPRLAHIATTA</sequence>
<proteinExistence type="predicted"/>
<comment type="caution">
    <text evidence="4">Lacks conserved residue(s) required for the propagation of feature annotation.</text>
</comment>
<dbReference type="AlphaFoldDB" id="A0A5A8CC66"/>
<keyword evidence="1" id="KW-0378">Hydrolase</keyword>
<evidence type="ECO:0000313" key="7">
    <source>
        <dbReference type="EMBL" id="KAA0150515.1"/>
    </source>
</evidence>
<evidence type="ECO:0000259" key="6">
    <source>
        <dbReference type="PROSITE" id="PS51635"/>
    </source>
</evidence>
<evidence type="ECO:0000313" key="8">
    <source>
        <dbReference type="Proteomes" id="UP000325113"/>
    </source>
</evidence>
<dbReference type="Pfam" id="PF01734">
    <property type="entry name" value="Patatin"/>
    <property type="match status" value="1"/>
</dbReference>
<feature type="region of interest" description="Disordered" evidence="5">
    <location>
        <begin position="262"/>
        <end position="285"/>
    </location>
</feature>
<accession>A0A5A8CC66</accession>
<gene>
    <name evidence="7" type="ORF">FNF31_06997</name>
</gene>
<dbReference type="PROSITE" id="PS51635">
    <property type="entry name" value="PNPLA"/>
    <property type="match status" value="1"/>
</dbReference>
<evidence type="ECO:0000256" key="2">
    <source>
        <dbReference type="ARBA" id="ARBA00022963"/>
    </source>
</evidence>
<comment type="caution">
    <text evidence="7">The sequence shown here is derived from an EMBL/GenBank/DDBJ whole genome shotgun (WGS) entry which is preliminary data.</text>
</comment>
<organism evidence="7 8">
    <name type="scientific">Cafeteria roenbergensis</name>
    <name type="common">Marine flagellate</name>
    <dbReference type="NCBI Taxonomy" id="33653"/>
    <lineage>
        <taxon>Eukaryota</taxon>
        <taxon>Sar</taxon>
        <taxon>Stramenopiles</taxon>
        <taxon>Bigyra</taxon>
        <taxon>Opalozoa</taxon>
        <taxon>Bicosoecida</taxon>
        <taxon>Cafeteriaceae</taxon>
        <taxon>Cafeteria</taxon>
    </lineage>
</organism>
<feature type="compositionally biased region" description="Low complexity" evidence="5">
    <location>
        <begin position="212"/>
        <end position="227"/>
    </location>
</feature>
<dbReference type="SUPFAM" id="SSF52151">
    <property type="entry name" value="FabD/lysophospholipase-like"/>
    <property type="match status" value="1"/>
</dbReference>
<keyword evidence="3" id="KW-0443">Lipid metabolism</keyword>
<evidence type="ECO:0000256" key="3">
    <source>
        <dbReference type="ARBA" id="ARBA00023098"/>
    </source>
</evidence>
<dbReference type="GO" id="GO:0004806">
    <property type="term" value="F:triacylglycerol lipase activity"/>
    <property type="evidence" value="ECO:0007669"/>
    <property type="project" value="InterPro"/>
</dbReference>